<sequence>MKSSFIIFLLNVCFCFGCLGQVQDTKPVALLANEHSTTTLFFPSAISKTIDPADNFKFEYQNDDPSIGLLSGKNGSPSNLTVITVDGYIYSFVLQYSEKIETFNFMLALDRAMGRIPNHQLRPELLENKELKMDSGTEETDKSDIAYIESIEPPSNDTSFDSETSDPTDNSSLNLQAPLIADDGGFQDAKHDQLGSSDGEGDLYDNDREEYYRIFCENNYLQKTIFMRTFRQNKRVVLKLNNILTDHDEIYFVLQVENNSRKEYSVNGLSFFHKEGVGQLQKIMKPIYVFNLQDKIDPQSINEVVFVFKRFTISKKEEVYVVLDELENNRMVMLPLDNKQINAPTN</sequence>
<dbReference type="STRING" id="641691.SAMN05421636_10438"/>
<dbReference type="Proteomes" id="UP000199109">
    <property type="component" value="Unassembled WGS sequence"/>
</dbReference>
<name>A0A1G7B796_9FLAO</name>
<organism evidence="2 3">
    <name type="scientific">Pricia antarctica</name>
    <dbReference type="NCBI Taxonomy" id="641691"/>
    <lineage>
        <taxon>Bacteria</taxon>
        <taxon>Pseudomonadati</taxon>
        <taxon>Bacteroidota</taxon>
        <taxon>Flavobacteriia</taxon>
        <taxon>Flavobacteriales</taxon>
        <taxon>Flavobacteriaceae</taxon>
        <taxon>Pricia</taxon>
    </lineage>
</organism>
<evidence type="ECO:0000313" key="2">
    <source>
        <dbReference type="EMBL" id="SDE22998.1"/>
    </source>
</evidence>
<evidence type="ECO:0000313" key="3">
    <source>
        <dbReference type="Proteomes" id="UP000199109"/>
    </source>
</evidence>
<keyword evidence="3" id="KW-1185">Reference proteome</keyword>
<dbReference type="OrthoDB" id="1451423at2"/>
<feature type="compositionally biased region" description="Basic and acidic residues" evidence="1">
    <location>
        <begin position="127"/>
        <end position="144"/>
    </location>
</feature>
<proteinExistence type="predicted"/>
<feature type="region of interest" description="Disordered" evidence="1">
    <location>
        <begin position="151"/>
        <end position="174"/>
    </location>
</feature>
<dbReference type="InterPro" id="IPR022298">
    <property type="entry name" value="Conjug_transposon_TraN"/>
</dbReference>
<dbReference type="AlphaFoldDB" id="A0A1G7B796"/>
<dbReference type="Pfam" id="PF13595">
    <property type="entry name" value="DUF4138"/>
    <property type="match status" value="1"/>
</dbReference>
<evidence type="ECO:0008006" key="4">
    <source>
        <dbReference type="Google" id="ProtNLM"/>
    </source>
</evidence>
<reference evidence="2 3" key="1">
    <citation type="submission" date="2016-10" db="EMBL/GenBank/DDBJ databases">
        <authorList>
            <person name="de Groot N.N."/>
        </authorList>
    </citation>
    <scope>NUCLEOTIDE SEQUENCE [LARGE SCALE GENOMIC DNA]</scope>
    <source>
        <strain evidence="2 3">DSM 23421</strain>
    </source>
</reference>
<gene>
    <name evidence="2" type="ORF">SAMN05421636_10438</name>
</gene>
<protein>
    <recommendedName>
        <fullName evidence="4">Bacteroides conjugative transposon TraN protein</fullName>
    </recommendedName>
</protein>
<dbReference type="RefSeq" id="WP_091867458.1">
    <property type="nucleotide sequence ID" value="NZ_FNAO01000004.1"/>
</dbReference>
<evidence type="ECO:0000256" key="1">
    <source>
        <dbReference type="SAM" id="MobiDB-lite"/>
    </source>
</evidence>
<feature type="compositionally biased region" description="Polar residues" evidence="1">
    <location>
        <begin position="153"/>
        <end position="174"/>
    </location>
</feature>
<dbReference type="EMBL" id="FNAO01000004">
    <property type="protein sequence ID" value="SDE22998.1"/>
    <property type="molecule type" value="Genomic_DNA"/>
</dbReference>
<feature type="region of interest" description="Disordered" evidence="1">
    <location>
        <begin position="127"/>
        <end position="146"/>
    </location>
</feature>
<accession>A0A1G7B796</accession>